<evidence type="ECO:0000256" key="5">
    <source>
        <dbReference type="ARBA" id="ARBA00022729"/>
    </source>
</evidence>
<accession>A0ABY6LFQ4</accession>
<evidence type="ECO:0000256" key="6">
    <source>
        <dbReference type="SAM" id="SignalP"/>
    </source>
</evidence>
<protein>
    <submittedName>
        <fullName evidence="7">NOG</fullName>
    </submittedName>
</protein>
<comment type="subcellular location">
    <subcellularLocation>
        <location evidence="1">Secreted</location>
    </subcellularLocation>
</comment>
<dbReference type="PIRSF" id="PIRSF008129">
    <property type="entry name" value="Noggin"/>
    <property type="match status" value="1"/>
</dbReference>
<dbReference type="Pfam" id="PF05806">
    <property type="entry name" value="Noggin"/>
    <property type="match status" value="1"/>
</dbReference>
<evidence type="ECO:0000313" key="8">
    <source>
        <dbReference type="Proteomes" id="UP001235939"/>
    </source>
</evidence>
<gene>
    <name evidence="7" type="ORF">LAZ67_18000277</name>
</gene>
<dbReference type="InterPro" id="IPR029034">
    <property type="entry name" value="Cystine-knot_cytokine"/>
</dbReference>
<keyword evidence="3" id="KW-0217">Developmental protein</keyword>
<dbReference type="SUPFAM" id="SSF57501">
    <property type="entry name" value="Cystine-knot cytokines"/>
    <property type="match status" value="1"/>
</dbReference>
<dbReference type="EMBL" id="CP092880">
    <property type="protein sequence ID" value="UYV79689.1"/>
    <property type="molecule type" value="Genomic_DNA"/>
</dbReference>
<evidence type="ECO:0000256" key="4">
    <source>
        <dbReference type="ARBA" id="ARBA00022525"/>
    </source>
</evidence>
<feature type="signal peptide" evidence="6">
    <location>
        <begin position="1"/>
        <end position="18"/>
    </location>
</feature>
<evidence type="ECO:0000256" key="3">
    <source>
        <dbReference type="ARBA" id="ARBA00022473"/>
    </source>
</evidence>
<feature type="chain" id="PRO_5046447481" evidence="6">
    <location>
        <begin position="19"/>
        <end position="206"/>
    </location>
</feature>
<dbReference type="InterPro" id="IPR008717">
    <property type="entry name" value="Noggin"/>
</dbReference>
<organism evidence="7 8">
    <name type="scientific">Cordylochernes scorpioides</name>
    <dbReference type="NCBI Taxonomy" id="51811"/>
    <lineage>
        <taxon>Eukaryota</taxon>
        <taxon>Metazoa</taxon>
        <taxon>Ecdysozoa</taxon>
        <taxon>Arthropoda</taxon>
        <taxon>Chelicerata</taxon>
        <taxon>Arachnida</taxon>
        <taxon>Pseudoscorpiones</taxon>
        <taxon>Cheliferoidea</taxon>
        <taxon>Chernetidae</taxon>
        <taxon>Cordylochernes</taxon>
    </lineage>
</organism>
<keyword evidence="8" id="KW-1185">Reference proteome</keyword>
<dbReference type="Proteomes" id="UP001235939">
    <property type="component" value="Chromosome 18"/>
</dbReference>
<evidence type="ECO:0000256" key="2">
    <source>
        <dbReference type="ARBA" id="ARBA00007480"/>
    </source>
</evidence>
<evidence type="ECO:0000256" key="1">
    <source>
        <dbReference type="ARBA" id="ARBA00004613"/>
    </source>
</evidence>
<dbReference type="PANTHER" id="PTHR10494:SF6">
    <property type="entry name" value="NOGGIN"/>
    <property type="match status" value="1"/>
</dbReference>
<sequence length="206" mass="23690">MTPTWVALAAVLLATSAARRVRPSSDLPVLDLIEPQDSMYDPPPSDIDPRALRARLGPHYDPRYMSETRPINRSSPVPSIPTGRMPRELRRLKLRSIRLADGTRLRSRRARRRAKLLLWAFSYCPVAPRWKDLGIRFWPRWLNDGTCLPKPCSFPPGMSCRPSRSTRKTILRWYCPNWTQKKNCRWIPIKYPVITGCECSCASSSS</sequence>
<dbReference type="PANTHER" id="PTHR10494">
    <property type="entry name" value="BONE MORPHOGENETIC PROTEIN INHIBITOR, NOGGIN"/>
    <property type="match status" value="1"/>
</dbReference>
<keyword evidence="5 6" id="KW-0732">Signal</keyword>
<keyword evidence="4" id="KW-0964">Secreted</keyword>
<name>A0ABY6LFQ4_9ARAC</name>
<evidence type="ECO:0000313" key="7">
    <source>
        <dbReference type="EMBL" id="UYV79689.1"/>
    </source>
</evidence>
<reference evidence="7 8" key="1">
    <citation type="submission" date="2022-01" db="EMBL/GenBank/DDBJ databases">
        <title>A chromosomal length assembly of Cordylochernes scorpioides.</title>
        <authorList>
            <person name="Zeh D."/>
            <person name="Zeh J."/>
        </authorList>
    </citation>
    <scope>NUCLEOTIDE SEQUENCE [LARGE SCALE GENOMIC DNA]</scope>
    <source>
        <strain evidence="7">IN4F17</strain>
        <tissue evidence="7">Whole Body</tissue>
    </source>
</reference>
<dbReference type="Gene3D" id="2.10.90.10">
    <property type="entry name" value="Cystine-knot cytokines"/>
    <property type="match status" value="1"/>
</dbReference>
<comment type="similarity">
    <text evidence="2">Belongs to the noggin family.</text>
</comment>
<dbReference type="Gene3D" id="1.10.287.520">
    <property type="entry name" value="Helix hairpin bin"/>
    <property type="match status" value="1"/>
</dbReference>
<proteinExistence type="inferred from homology"/>